<evidence type="ECO:0000256" key="5">
    <source>
        <dbReference type="PROSITE-ProRule" id="PRU00357"/>
    </source>
</evidence>
<gene>
    <name evidence="9" type="ORF">EJB05_46598</name>
</gene>
<organism evidence="9 10">
    <name type="scientific">Eragrostis curvula</name>
    <name type="common">weeping love grass</name>
    <dbReference type="NCBI Taxonomy" id="38414"/>
    <lineage>
        <taxon>Eukaryota</taxon>
        <taxon>Viridiplantae</taxon>
        <taxon>Streptophyta</taxon>
        <taxon>Embryophyta</taxon>
        <taxon>Tracheophyta</taxon>
        <taxon>Spermatophyta</taxon>
        <taxon>Magnoliopsida</taxon>
        <taxon>Liliopsida</taxon>
        <taxon>Poales</taxon>
        <taxon>Poaceae</taxon>
        <taxon>PACMAD clade</taxon>
        <taxon>Chloridoideae</taxon>
        <taxon>Eragrostideae</taxon>
        <taxon>Eragrostidinae</taxon>
        <taxon>Eragrostis</taxon>
    </lineage>
</organism>
<evidence type="ECO:0000259" key="8">
    <source>
        <dbReference type="PROSITE" id="PS51017"/>
    </source>
</evidence>
<accession>A0A5J9TQI2</accession>
<evidence type="ECO:0000313" key="10">
    <source>
        <dbReference type="Proteomes" id="UP000324897"/>
    </source>
</evidence>
<dbReference type="EMBL" id="RWGY01000039">
    <property type="protein sequence ID" value="TVU12931.1"/>
    <property type="molecule type" value="Genomic_DNA"/>
</dbReference>
<evidence type="ECO:0000256" key="4">
    <source>
        <dbReference type="PROSITE-ProRule" id="PRU00024"/>
    </source>
</evidence>
<evidence type="ECO:0000256" key="6">
    <source>
        <dbReference type="SAM" id="MobiDB-lite"/>
    </source>
</evidence>
<keyword evidence="4" id="KW-0479">Metal-binding</keyword>
<name>A0A5J9TQI2_9POAL</name>
<dbReference type="PANTHER" id="PTHR31717:SF130">
    <property type="entry name" value="OS06G0103000 PROTEIN"/>
    <property type="match status" value="1"/>
</dbReference>
<feature type="domain" description="B box-type" evidence="7">
    <location>
        <begin position="6"/>
        <end position="45"/>
    </location>
</feature>
<proteinExistence type="predicted"/>
<dbReference type="SMART" id="SM00336">
    <property type="entry name" value="BBOX"/>
    <property type="match status" value="1"/>
</dbReference>
<dbReference type="PANTHER" id="PTHR31717">
    <property type="entry name" value="ZINC FINGER PROTEIN CONSTANS-LIKE 10"/>
    <property type="match status" value="1"/>
</dbReference>
<keyword evidence="3 5" id="KW-0539">Nucleus</keyword>
<evidence type="ECO:0000256" key="2">
    <source>
        <dbReference type="ARBA" id="ARBA00022737"/>
    </source>
</evidence>
<feature type="compositionally biased region" description="Basic and acidic residues" evidence="6">
    <location>
        <begin position="258"/>
        <end position="271"/>
    </location>
</feature>
<dbReference type="Gramene" id="TVU12931">
    <property type="protein sequence ID" value="TVU12931"/>
    <property type="gene ID" value="EJB05_46598"/>
</dbReference>
<dbReference type="AlphaFoldDB" id="A0A5J9TQI2"/>
<keyword evidence="4" id="KW-0863">Zinc-finger</keyword>
<keyword evidence="10" id="KW-1185">Reference proteome</keyword>
<feature type="non-terminal residue" evidence="9">
    <location>
        <position position="1"/>
    </location>
</feature>
<dbReference type="OrthoDB" id="153872at2759"/>
<comment type="subcellular location">
    <subcellularLocation>
        <location evidence="1 5">Nucleus</location>
    </subcellularLocation>
</comment>
<dbReference type="GO" id="GO:0008270">
    <property type="term" value="F:zinc ion binding"/>
    <property type="evidence" value="ECO:0007669"/>
    <property type="project" value="UniProtKB-KW"/>
</dbReference>
<dbReference type="GO" id="GO:0005634">
    <property type="term" value="C:nucleus"/>
    <property type="evidence" value="ECO:0007669"/>
    <property type="project" value="UniProtKB-SubCell"/>
</dbReference>
<sequence length="288" mass="31308">MGLYGCQYCGGRAAIVFCPVDGARLCLHCDAAVHDATSLHPRAPLCDSCGAAPAALRCAATIAALCAACADRRATTGAGITTYTGCPGPTEMVRLLSAEAPQQPEELDAWLADHRALIFHDDESDILIDKLLLADVHGSSATDHWTDPPVVDPACLLQPTMTTESALLQSLALQSNTDHLLLDANTNNAFLPAISSDAVSLPQMTDLQTTMIADKPPQVDPTTATNKRQERDRAKLRYNEKKKNRRFSKQILYASRKARADTRKRERERASNKQQIREMVSSTRMHGG</sequence>
<dbReference type="Proteomes" id="UP000324897">
    <property type="component" value="Chromosome 3"/>
</dbReference>
<protein>
    <recommendedName>
        <fullName evidence="11">B box-type domain-containing protein</fullName>
    </recommendedName>
</protein>
<dbReference type="InterPro" id="IPR010402">
    <property type="entry name" value="CCT_domain"/>
</dbReference>
<feature type="domain" description="CCT" evidence="8">
    <location>
        <begin position="231"/>
        <end position="273"/>
    </location>
</feature>
<dbReference type="GO" id="GO:0006355">
    <property type="term" value="P:regulation of DNA-templated transcription"/>
    <property type="evidence" value="ECO:0007669"/>
    <property type="project" value="UniProtKB-ARBA"/>
</dbReference>
<evidence type="ECO:0000313" key="9">
    <source>
        <dbReference type="EMBL" id="TVU12931.1"/>
    </source>
</evidence>
<evidence type="ECO:0000256" key="3">
    <source>
        <dbReference type="ARBA" id="ARBA00023242"/>
    </source>
</evidence>
<keyword evidence="4" id="KW-0862">Zinc</keyword>
<keyword evidence="2" id="KW-0677">Repeat</keyword>
<comment type="caution">
    <text evidence="9">The sequence shown here is derived from an EMBL/GenBank/DDBJ whole genome shotgun (WGS) entry which is preliminary data.</text>
</comment>
<dbReference type="PROSITE" id="PS51017">
    <property type="entry name" value="CCT"/>
    <property type="match status" value="1"/>
</dbReference>
<reference evidence="9 10" key="1">
    <citation type="journal article" date="2019" name="Sci. Rep.">
        <title>A high-quality genome of Eragrostis curvula grass provides insights into Poaceae evolution and supports new strategies to enhance forage quality.</title>
        <authorList>
            <person name="Carballo J."/>
            <person name="Santos B.A.C.M."/>
            <person name="Zappacosta D."/>
            <person name="Garbus I."/>
            <person name="Selva J.P."/>
            <person name="Gallo C.A."/>
            <person name="Diaz A."/>
            <person name="Albertini E."/>
            <person name="Caccamo M."/>
            <person name="Echenique V."/>
        </authorList>
    </citation>
    <scope>NUCLEOTIDE SEQUENCE [LARGE SCALE GENOMIC DNA]</scope>
    <source>
        <strain evidence="10">cv. Victoria</strain>
        <tissue evidence="9">Leaf</tissue>
    </source>
</reference>
<feature type="region of interest" description="Disordered" evidence="6">
    <location>
        <begin position="255"/>
        <end position="288"/>
    </location>
</feature>
<evidence type="ECO:0008006" key="11">
    <source>
        <dbReference type="Google" id="ProtNLM"/>
    </source>
</evidence>
<evidence type="ECO:0000259" key="7">
    <source>
        <dbReference type="PROSITE" id="PS50119"/>
    </source>
</evidence>
<dbReference type="Pfam" id="PF06203">
    <property type="entry name" value="CCT"/>
    <property type="match status" value="1"/>
</dbReference>
<dbReference type="InterPro" id="IPR000315">
    <property type="entry name" value="Znf_B-box"/>
</dbReference>
<dbReference type="PROSITE" id="PS50119">
    <property type="entry name" value="ZF_BBOX"/>
    <property type="match status" value="1"/>
</dbReference>
<evidence type="ECO:0000256" key="1">
    <source>
        <dbReference type="ARBA" id="ARBA00004123"/>
    </source>
</evidence>